<keyword evidence="31" id="KW-1185">Reference proteome</keyword>
<dbReference type="GO" id="GO:0030288">
    <property type="term" value="C:outer membrane-bounded periplasmic space"/>
    <property type="evidence" value="ECO:0007669"/>
    <property type="project" value="TreeGrafter"/>
</dbReference>
<evidence type="ECO:0000259" key="28">
    <source>
        <dbReference type="Pfam" id="PF00912"/>
    </source>
</evidence>
<dbReference type="InterPro" id="IPR012338">
    <property type="entry name" value="Beta-lactam/transpept-like"/>
</dbReference>
<keyword evidence="17" id="KW-0511">Multifunctional enzyme</keyword>
<dbReference type="InterPro" id="IPR001460">
    <property type="entry name" value="PCN-bd_Tpept"/>
</dbReference>
<evidence type="ECO:0000256" key="6">
    <source>
        <dbReference type="ARBA" id="ARBA00018637"/>
    </source>
</evidence>
<evidence type="ECO:0000313" key="30">
    <source>
        <dbReference type="EMBL" id="RUO30153.1"/>
    </source>
</evidence>
<keyword evidence="10 23" id="KW-0328">Glycosyltransferase</keyword>
<dbReference type="GO" id="GO:0008658">
    <property type="term" value="F:penicillin binding"/>
    <property type="evidence" value="ECO:0007669"/>
    <property type="project" value="UniProtKB-UniRule"/>
</dbReference>
<comment type="subcellular location">
    <subcellularLocation>
        <location evidence="2">Cell membrane</location>
    </subcellularLocation>
</comment>
<evidence type="ECO:0000256" key="13">
    <source>
        <dbReference type="ARBA" id="ARBA00022960"/>
    </source>
</evidence>
<dbReference type="FunFam" id="1.10.3810.10:FF:000001">
    <property type="entry name" value="Penicillin-binding protein 1A"/>
    <property type="match status" value="1"/>
</dbReference>
<keyword evidence="15 26" id="KW-0472">Membrane</keyword>
<dbReference type="Gene3D" id="3.30.2060.10">
    <property type="entry name" value="Penicillin-binding protein 1b domain"/>
    <property type="match status" value="1"/>
</dbReference>
<comment type="function">
    <text evidence="1 23">Cell wall formation. Synthesis of cross-linked peptidoglycan from the lipid intermediates. The enzyme has a penicillin-insensitive transglycosylase N-terminal domain (formation of linear glycan strands) and a penicillin-sensitive transpeptidase C-terminal domain (cross-linking of the peptide subunits).</text>
</comment>
<keyword evidence="11 23" id="KW-0808">Transferase</keyword>
<dbReference type="UniPathway" id="UPA00219"/>
<evidence type="ECO:0000256" key="15">
    <source>
        <dbReference type="ARBA" id="ARBA00023136"/>
    </source>
</evidence>
<keyword evidence="16" id="KW-0046">Antibiotic resistance</keyword>
<dbReference type="OrthoDB" id="9766909at2"/>
<keyword evidence="26" id="KW-1133">Transmembrane helix</keyword>
<dbReference type="InterPro" id="IPR023346">
    <property type="entry name" value="Lysozyme-like_dom_sf"/>
</dbReference>
<evidence type="ECO:0000256" key="26">
    <source>
        <dbReference type="SAM" id="Phobius"/>
    </source>
</evidence>
<keyword evidence="8" id="KW-0121">Carboxypeptidase</keyword>
<evidence type="ECO:0000256" key="14">
    <source>
        <dbReference type="ARBA" id="ARBA00022984"/>
    </source>
</evidence>
<evidence type="ECO:0000256" key="5">
    <source>
        <dbReference type="ARBA" id="ARBA00007739"/>
    </source>
</evidence>
<feature type="transmembrane region" description="Helical" evidence="26">
    <location>
        <begin position="7"/>
        <end position="28"/>
    </location>
</feature>
<evidence type="ECO:0000256" key="21">
    <source>
        <dbReference type="ARBA" id="ARBA00049902"/>
    </source>
</evidence>
<dbReference type="InterPro" id="IPR028166">
    <property type="entry name" value="UB2H"/>
</dbReference>
<name>A0A432WCL0_9GAMM</name>
<keyword evidence="18 23" id="KW-0961">Cell wall biogenesis/degradation</keyword>
<feature type="domain" description="Glycosyl transferase family 51" evidence="28">
    <location>
        <begin position="144"/>
        <end position="323"/>
    </location>
</feature>
<dbReference type="Gene3D" id="3.40.710.10">
    <property type="entry name" value="DD-peptidase/beta-lactamase superfamily"/>
    <property type="match status" value="1"/>
</dbReference>
<dbReference type="GO" id="GO:0008360">
    <property type="term" value="P:regulation of cell shape"/>
    <property type="evidence" value="ECO:0007669"/>
    <property type="project" value="UniProtKB-UniRule"/>
</dbReference>
<sequence length="762" mass="86615">MNRVGHLLNLFAKLALIGGVTLLFYVIYLDSVVTKRFTEARYEAPALLYSRALELRVDYGVSREEVLRELHALDYRETRYARNPGEFQQQGQHLLLHRRAFDFPDQYEHAQRVRLTFDADGFIQELVQWPTQEPAPPLRLEPQLIGRFASDNNEDRLLVGLEQVPVLMQQTLLLVEDREFYHHHGVRPSAILRAAMANLRAGRTVQGGSTITQQLVKNMFLSMDQRMTRKINEAIMALSLDYRFSKDEILEAYFNEVFFGQDRGHAIHGVGLGSQFYFGKAPEDLNPAEIAQLIGMIRGPSLYNPFRHAERARERRDLVLRLMFSHDLISQTQYLAALEAPVVGRQNTRLMAMSRPDYVDLVQHELRRLIPGRDWQETGLRVFTYFDPYLQQQAEDAVTERMHEFPDTAIQTAVVISDYRDGTVRALIGGRSRVNAGFNRAFQARRQIGSLMKPFVYTLALENERAFTLGSVLMDEPLSLRNERGQLWEPKNFDDEFVGPVTLYRSWVDSRNIPAIQVGLTVEPQRIRSQLQQMGMTGTIHPYPSIALGTVELTPLQITHLYSYLANQGKAYAPTTIAGITTHRGDHLYVREPRAVRGFSEEAAYLARYASHGVMQEGTGRQMQRMIGNSAQGLAGKTGSTNDLRDSWFVAFDERYVMTTWMGRDDNQPIGLTGSRGALVTSAGIWRETGVVPLDLEPPAGVQTLYWHRETGAPMGANCPDTLAFPGKAISAAQLTPCAEPSRDAEEDSEPRRRPWWRRVFN</sequence>
<evidence type="ECO:0000259" key="29">
    <source>
        <dbReference type="Pfam" id="PF14814"/>
    </source>
</evidence>
<dbReference type="GO" id="GO:0009252">
    <property type="term" value="P:peptidoglycan biosynthetic process"/>
    <property type="evidence" value="ECO:0007669"/>
    <property type="project" value="UniProtKB-UniRule"/>
</dbReference>
<comment type="catalytic activity">
    <reaction evidence="20">
        <text>Preferential cleavage: (Ac)2-L-Lys-D-Ala-|-D-Ala. Also transpeptidation of peptidyl-alanyl moieties that are N-acyl substituents of D-alanine.</text>
        <dbReference type="EC" id="3.4.16.4"/>
    </reaction>
</comment>
<evidence type="ECO:0000256" key="25">
    <source>
        <dbReference type="SAM" id="MobiDB-lite"/>
    </source>
</evidence>
<dbReference type="PIRSF" id="PIRSF002799">
    <property type="entry name" value="PBP_1b"/>
    <property type="match status" value="1"/>
</dbReference>
<evidence type="ECO:0000256" key="23">
    <source>
        <dbReference type="PIRNR" id="PIRNR002799"/>
    </source>
</evidence>
<evidence type="ECO:0000256" key="2">
    <source>
        <dbReference type="ARBA" id="ARBA00004236"/>
    </source>
</evidence>
<evidence type="ECO:0000256" key="16">
    <source>
        <dbReference type="ARBA" id="ARBA00023251"/>
    </source>
</evidence>
<dbReference type="GO" id="GO:0008955">
    <property type="term" value="F:peptidoglycan glycosyltransferase activity"/>
    <property type="evidence" value="ECO:0007669"/>
    <property type="project" value="UniProtKB-UniRule"/>
</dbReference>
<evidence type="ECO:0000256" key="3">
    <source>
        <dbReference type="ARBA" id="ARBA00004752"/>
    </source>
</evidence>
<evidence type="ECO:0000256" key="11">
    <source>
        <dbReference type="ARBA" id="ARBA00022679"/>
    </source>
</evidence>
<keyword evidence="7" id="KW-1003">Cell membrane</keyword>
<comment type="similarity">
    <text evidence="5 23">In the N-terminal section; belongs to the glycosyltransferase 51 family.</text>
</comment>
<feature type="domain" description="Penicillin-binding protein transpeptidase" evidence="27">
    <location>
        <begin position="413"/>
        <end position="654"/>
    </location>
</feature>
<evidence type="ECO:0000256" key="17">
    <source>
        <dbReference type="ARBA" id="ARBA00023268"/>
    </source>
</evidence>
<dbReference type="SUPFAM" id="SSF56601">
    <property type="entry name" value="beta-lactamase/transpeptidase-like"/>
    <property type="match status" value="1"/>
</dbReference>
<dbReference type="GO" id="GO:0046677">
    <property type="term" value="P:response to antibiotic"/>
    <property type="evidence" value="ECO:0007669"/>
    <property type="project" value="UniProtKB-UniRule"/>
</dbReference>
<dbReference type="GO" id="GO:0009002">
    <property type="term" value="F:serine-type D-Ala-D-Ala carboxypeptidase activity"/>
    <property type="evidence" value="ECO:0007669"/>
    <property type="project" value="UniProtKB-EC"/>
</dbReference>
<feature type="active site" description="Proton donor; for transglycosylase activity" evidence="24">
    <location>
        <position position="176"/>
    </location>
</feature>
<dbReference type="InterPro" id="IPR050396">
    <property type="entry name" value="Glycosyltr_51/Transpeptidase"/>
</dbReference>
<dbReference type="NCBIfam" id="TIGR02071">
    <property type="entry name" value="PBP_1b"/>
    <property type="match status" value="1"/>
</dbReference>
<evidence type="ECO:0000256" key="7">
    <source>
        <dbReference type="ARBA" id="ARBA00022475"/>
    </source>
</evidence>
<keyword evidence="12" id="KW-0378">Hydrolase</keyword>
<dbReference type="Pfam" id="PF00905">
    <property type="entry name" value="Transpeptidase"/>
    <property type="match status" value="1"/>
</dbReference>
<evidence type="ECO:0000256" key="12">
    <source>
        <dbReference type="ARBA" id="ARBA00022801"/>
    </source>
</evidence>
<evidence type="ECO:0000256" key="19">
    <source>
        <dbReference type="ARBA" id="ARBA00032454"/>
    </source>
</evidence>
<feature type="region of interest" description="Disordered" evidence="25">
    <location>
        <begin position="737"/>
        <end position="756"/>
    </location>
</feature>
<dbReference type="GO" id="GO:0005886">
    <property type="term" value="C:plasma membrane"/>
    <property type="evidence" value="ECO:0007669"/>
    <property type="project" value="UniProtKB-SubCell"/>
</dbReference>
<evidence type="ECO:0000256" key="4">
    <source>
        <dbReference type="ARBA" id="ARBA00007090"/>
    </source>
</evidence>
<dbReference type="InterPro" id="IPR011813">
    <property type="entry name" value="PBP_1b"/>
</dbReference>
<dbReference type="RefSeq" id="WP_126777348.1">
    <property type="nucleotide sequence ID" value="NZ_PIPM01000010.1"/>
</dbReference>
<evidence type="ECO:0000259" key="27">
    <source>
        <dbReference type="Pfam" id="PF00905"/>
    </source>
</evidence>
<proteinExistence type="inferred from homology"/>
<dbReference type="InterPro" id="IPR001264">
    <property type="entry name" value="Glyco_trans_51"/>
</dbReference>
<organism evidence="30 31">
    <name type="scientific">Aliidiomarina sanyensis</name>
    <dbReference type="NCBI Taxonomy" id="1249555"/>
    <lineage>
        <taxon>Bacteria</taxon>
        <taxon>Pseudomonadati</taxon>
        <taxon>Pseudomonadota</taxon>
        <taxon>Gammaproteobacteria</taxon>
        <taxon>Alteromonadales</taxon>
        <taxon>Idiomarinaceae</taxon>
        <taxon>Aliidiomarina</taxon>
    </lineage>
</organism>
<accession>A0A432WCL0</accession>
<evidence type="ECO:0000256" key="9">
    <source>
        <dbReference type="ARBA" id="ARBA00022670"/>
    </source>
</evidence>
<evidence type="ECO:0000256" key="1">
    <source>
        <dbReference type="ARBA" id="ARBA00002624"/>
    </source>
</evidence>
<protein>
    <recommendedName>
        <fullName evidence="6 22">Penicillin-binding protein 1B</fullName>
        <shortName evidence="23">PBP-1b</shortName>
        <shortName evidence="23">PBP1b</shortName>
    </recommendedName>
    <alternativeName>
        <fullName evidence="19 23">Murein polymerase</fullName>
    </alternativeName>
</protein>
<keyword evidence="9" id="KW-0645">Protease</keyword>
<dbReference type="PANTHER" id="PTHR32282:SF11">
    <property type="entry name" value="PENICILLIN-BINDING PROTEIN 1B"/>
    <property type="match status" value="1"/>
</dbReference>
<dbReference type="AlphaFoldDB" id="A0A432WCL0"/>
<evidence type="ECO:0000256" key="8">
    <source>
        <dbReference type="ARBA" id="ARBA00022645"/>
    </source>
</evidence>
<evidence type="ECO:0000256" key="10">
    <source>
        <dbReference type="ARBA" id="ARBA00022676"/>
    </source>
</evidence>
<dbReference type="GO" id="GO:0009274">
    <property type="term" value="C:peptidoglycan-based cell wall"/>
    <property type="evidence" value="ECO:0007669"/>
    <property type="project" value="UniProtKB-UniRule"/>
</dbReference>
<evidence type="ECO:0000313" key="31">
    <source>
        <dbReference type="Proteomes" id="UP000288405"/>
    </source>
</evidence>
<keyword evidence="26" id="KW-0812">Transmembrane</keyword>
<comment type="catalytic activity">
    <reaction evidence="21">
        <text>[GlcNAc-(1-&gt;4)-Mur2Ac(oyl-L-Ala-gamma-D-Glu-L-Lys-D-Ala-D-Ala)](n)-di-trans,octa-cis-undecaprenyl diphosphate + beta-D-GlcNAc-(1-&gt;4)-Mur2Ac(oyl-L-Ala-gamma-D-Glu-L-Lys-D-Ala-D-Ala)-di-trans,octa-cis-undecaprenyl diphosphate = [GlcNAc-(1-&gt;4)-Mur2Ac(oyl-L-Ala-gamma-D-Glu-L-Lys-D-Ala-D-Ala)](n+1)-di-trans,octa-cis-undecaprenyl diphosphate + di-trans,octa-cis-undecaprenyl diphosphate + H(+)</text>
        <dbReference type="Rhea" id="RHEA:23708"/>
        <dbReference type="Rhea" id="RHEA-COMP:9602"/>
        <dbReference type="Rhea" id="RHEA-COMP:9603"/>
        <dbReference type="ChEBI" id="CHEBI:15378"/>
        <dbReference type="ChEBI" id="CHEBI:58405"/>
        <dbReference type="ChEBI" id="CHEBI:60033"/>
        <dbReference type="ChEBI" id="CHEBI:78435"/>
        <dbReference type="EC" id="2.4.99.28"/>
    </reaction>
</comment>
<dbReference type="SUPFAM" id="SSF53955">
    <property type="entry name" value="Lysozyme-like"/>
    <property type="match status" value="1"/>
</dbReference>
<dbReference type="Proteomes" id="UP000288405">
    <property type="component" value="Unassembled WGS sequence"/>
</dbReference>
<gene>
    <name evidence="30" type="primary">mrcB</name>
    <name evidence="30" type="ORF">CWE11_09345</name>
</gene>
<dbReference type="EMBL" id="PIPM01000010">
    <property type="protein sequence ID" value="RUO30153.1"/>
    <property type="molecule type" value="Genomic_DNA"/>
</dbReference>
<dbReference type="Pfam" id="PF00912">
    <property type="entry name" value="Transgly"/>
    <property type="match status" value="1"/>
</dbReference>
<dbReference type="PANTHER" id="PTHR32282">
    <property type="entry name" value="BINDING PROTEIN TRANSPEPTIDASE, PUTATIVE-RELATED"/>
    <property type="match status" value="1"/>
</dbReference>
<keyword evidence="13 23" id="KW-0133">Cell shape</keyword>
<reference evidence="30 31" key="1">
    <citation type="journal article" date="2011" name="Front. Microbiol.">
        <title>Genomic signatures of strain selection and enhancement in Bacillus atrophaeus var. globigii, a historical biowarfare simulant.</title>
        <authorList>
            <person name="Gibbons H.S."/>
            <person name="Broomall S.M."/>
            <person name="McNew L.A."/>
            <person name="Daligault H."/>
            <person name="Chapman C."/>
            <person name="Bruce D."/>
            <person name="Karavis M."/>
            <person name="Krepps M."/>
            <person name="McGregor P.A."/>
            <person name="Hong C."/>
            <person name="Park K.H."/>
            <person name="Akmal A."/>
            <person name="Feldman A."/>
            <person name="Lin J.S."/>
            <person name="Chang W.E."/>
            <person name="Higgs B.W."/>
            <person name="Demirev P."/>
            <person name="Lindquist J."/>
            <person name="Liem A."/>
            <person name="Fochler E."/>
            <person name="Read T.D."/>
            <person name="Tapia R."/>
            <person name="Johnson S."/>
            <person name="Bishop-Lilly K.A."/>
            <person name="Detter C."/>
            <person name="Han C."/>
            <person name="Sozhamannan S."/>
            <person name="Rosenzweig C.N."/>
            <person name="Skowronski E.W."/>
        </authorList>
    </citation>
    <scope>NUCLEOTIDE SEQUENCE [LARGE SCALE GENOMIC DNA]</scope>
    <source>
        <strain evidence="30 31">GYP-17</strain>
    </source>
</reference>
<dbReference type="Gene3D" id="1.10.3810.10">
    <property type="entry name" value="Biosynthetic peptidoglycan transglycosylase-like"/>
    <property type="match status" value="1"/>
</dbReference>
<evidence type="ECO:0000256" key="22">
    <source>
        <dbReference type="NCBIfam" id="TIGR02071"/>
    </source>
</evidence>
<keyword evidence="14 23" id="KW-0573">Peptidoglycan synthesis</keyword>
<comment type="caution">
    <text evidence="30">The sequence shown here is derived from an EMBL/GenBank/DDBJ whole genome shotgun (WGS) entry which is preliminary data.</text>
</comment>
<dbReference type="Pfam" id="PF14814">
    <property type="entry name" value="UB2H"/>
    <property type="match status" value="1"/>
</dbReference>
<dbReference type="InterPro" id="IPR036950">
    <property type="entry name" value="PBP_transglycosylase"/>
</dbReference>
<comment type="similarity">
    <text evidence="4 23">In the C-terminal section; belongs to the transpeptidase family.</text>
</comment>
<dbReference type="GO" id="GO:0071555">
    <property type="term" value="P:cell wall organization"/>
    <property type="evidence" value="ECO:0007669"/>
    <property type="project" value="UniProtKB-UniRule"/>
</dbReference>
<evidence type="ECO:0000256" key="18">
    <source>
        <dbReference type="ARBA" id="ARBA00023316"/>
    </source>
</evidence>
<dbReference type="GO" id="GO:0006508">
    <property type="term" value="P:proteolysis"/>
    <property type="evidence" value="ECO:0007669"/>
    <property type="project" value="UniProtKB-KW"/>
</dbReference>
<feature type="domain" description="Bifunctional transglycosylase second" evidence="29">
    <location>
        <begin position="56"/>
        <end position="140"/>
    </location>
</feature>
<comment type="pathway">
    <text evidence="3 23">Cell wall biogenesis; peptidoglycan biosynthesis.</text>
</comment>
<evidence type="ECO:0000256" key="20">
    <source>
        <dbReference type="ARBA" id="ARBA00034000"/>
    </source>
</evidence>
<evidence type="ECO:0000256" key="24">
    <source>
        <dbReference type="PIRSR" id="PIRSR002799-1"/>
    </source>
</evidence>
<feature type="active site" description="Acyl-ester intermediate; for transpeptidase activity" evidence="24">
    <location>
        <position position="450"/>
    </location>
</feature>